<evidence type="ECO:0000313" key="13">
    <source>
        <dbReference type="EMBL" id="WWT31748.1"/>
    </source>
</evidence>
<organism evidence="13 14">
    <name type="scientific">Pelagibacterium nitratireducens</name>
    <dbReference type="NCBI Taxonomy" id="1046114"/>
    <lineage>
        <taxon>Bacteria</taxon>
        <taxon>Pseudomonadati</taxon>
        <taxon>Pseudomonadota</taxon>
        <taxon>Alphaproteobacteria</taxon>
        <taxon>Hyphomicrobiales</taxon>
        <taxon>Devosiaceae</taxon>
        <taxon>Pelagibacterium</taxon>
    </lineage>
</organism>
<keyword evidence="8 9" id="KW-0472">Membrane</keyword>
<dbReference type="Proteomes" id="UP001369958">
    <property type="component" value="Chromosome"/>
</dbReference>
<evidence type="ECO:0000256" key="10">
    <source>
        <dbReference type="SAM" id="Coils"/>
    </source>
</evidence>
<keyword evidence="14" id="KW-1185">Reference proteome</keyword>
<sequence>MSAIEIANLNHRRARSGADDKRYSFRGRVVFATIFGVLLIGGVGGWAATAPLSSAVIGVGTVLVDQDIKLVQHPDGGVVKSIAVREGDFVTEGQVLVRLDDAQIRAERTILQGQLSELEVRRARLFAEANSTPDMTLSEELLTAFPAVAQIFEGEQQVFTGNLARHQSQREQLALQIDQLNQEIEGLEFQVTATRSELELARAELDRFRRLAENNLVETARVSAAERDVVRLQGQTGDLNTSIARARVRIADVELQILDLDGTRQTEAQRELRAVEAQIAEVEERLGAAEAQFARTEILATATGVVNELNIATIGGVISPAERIATIVPEDADLTIEFRVALNDIDQIHVDQPATLRFSAFNHRTTPEVEGTVTRISAAAQQDTQTGESFYVAQVHAQDPEVALGAGQLVPGMPVEVFVETERQTALAYFLKPFTDQVTRAFREE</sequence>
<dbReference type="Pfam" id="PF25994">
    <property type="entry name" value="HH_AprE"/>
    <property type="match status" value="1"/>
</dbReference>
<comment type="similarity">
    <text evidence="2 9">Belongs to the membrane fusion protein (MFP) (TC 8.A.1) family.</text>
</comment>
<name>A0ABZ2I1L4_9HYPH</name>
<dbReference type="Pfam" id="PF26002">
    <property type="entry name" value="Beta-barrel_AprE"/>
    <property type="match status" value="1"/>
</dbReference>
<proteinExistence type="inferred from homology"/>
<dbReference type="RefSeq" id="WP_338607211.1">
    <property type="nucleotide sequence ID" value="NZ_CP146275.1"/>
</dbReference>
<keyword evidence="10" id="KW-0175">Coiled coil</keyword>
<protein>
    <recommendedName>
        <fullName evidence="9">Membrane fusion protein (MFP) family protein</fullName>
    </recommendedName>
</protein>
<evidence type="ECO:0000256" key="2">
    <source>
        <dbReference type="ARBA" id="ARBA00009477"/>
    </source>
</evidence>
<evidence type="ECO:0000313" key="14">
    <source>
        <dbReference type="Proteomes" id="UP001369958"/>
    </source>
</evidence>
<dbReference type="NCBIfam" id="TIGR01843">
    <property type="entry name" value="type_I_hlyD"/>
    <property type="match status" value="1"/>
</dbReference>
<keyword evidence="5 9" id="KW-0997">Cell inner membrane</keyword>
<reference evidence="13 14" key="1">
    <citation type="submission" date="2024-02" db="EMBL/GenBank/DDBJ databases">
        <title>Complete genome sequence of Pelagibacterium nitratireducens ZH15.</title>
        <authorList>
            <person name="Zhao L.H."/>
        </authorList>
    </citation>
    <scope>NUCLEOTIDE SEQUENCE [LARGE SCALE GENOMIC DNA]</scope>
    <source>
        <strain evidence="13 14">ZH15</strain>
    </source>
</reference>
<feature type="transmembrane region" description="Helical" evidence="9">
    <location>
        <begin position="29"/>
        <end position="48"/>
    </location>
</feature>
<keyword evidence="7 9" id="KW-1133">Transmembrane helix</keyword>
<dbReference type="InterPro" id="IPR010129">
    <property type="entry name" value="T1SS_HlyD"/>
</dbReference>
<feature type="domain" description="AprE-like beta-barrel" evidence="12">
    <location>
        <begin position="334"/>
        <end position="422"/>
    </location>
</feature>
<dbReference type="PRINTS" id="PR01490">
    <property type="entry name" value="RTXTOXIND"/>
</dbReference>
<feature type="domain" description="AprE-like long alpha-helical hairpin" evidence="11">
    <location>
        <begin position="105"/>
        <end position="291"/>
    </location>
</feature>
<dbReference type="InterPro" id="IPR050739">
    <property type="entry name" value="MFP"/>
</dbReference>
<keyword evidence="3 9" id="KW-0813">Transport</keyword>
<dbReference type="SUPFAM" id="SSF111369">
    <property type="entry name" value="HlyD-like secretion proteins"/>
    <property type="match status" value="1"/>
</dbReference>
<dbReference type="PANTHER" id="PTHR30386">
    <property type="entry name" value="MEMBRANE FUSION SUBUNIT OF EMRAB-TOLC MULTIDRUG EFFLUX PUMP"/>
    <property type="match status" value="1"/>
</dbReference>
<evidence type="ECO:0000256" key="8">
    <source>
        <dbReference type="ARBA" id="ARBA00023136"/>
    </source>
</evidence>
<evidence type="ECO:0000259" key="11">
    <source>
        <dbReference type="Pfam" id="PF25994"/>
    </source>
</evidence>
<dbReference type="Gene3D" id="2.40.50.100">
    <property type="match status" value="1"/>
</dbReference>
<keyword evidence="4 9" id="KW-1003">Cell membrane</keyword>
<dbReference type="EMBL" id="CP146275">
    <property type="protein sequence ID" value="WWT31748.1"/>
    <property type="molecule type" value="Genomic_DNA"/>
</dbReference>
<evidence type="ECO:0000256" key="1">
    <source>
        <dbReference type="ARBA" id="ARBA00004377"/>
    </source>
</evidence>
<dbReference type="PANTHER" id="PTHR30386:SF17">
    <property type="entry name" value="ALKALINE PROTEASE SECRETION PROTEIN APRE"/>
    <property type="match status" value="1"/>
</dbReference>
<evidence type="ECO:0000256" key="6">
    <source>
        <dbReference type="ARBA" id="ARBA00022692"/>
    </source>
</evidence>
<evidence type="ECO:0000256" key="7">
    <source>
        <dbReference type="ARBA" id="ARBA00022989"/>
    </source>
</evidence>
<dbReference type="Gene3D" id="2.40.30.170">
    <property type="match status" value="1"/>
</dbReference>
<comment type="subcellular location">
    <subcellularLocation>
        <location evidence="1 9">Cell inner membrane</location>
        <topology evidence="1 9">Single-pass membrane protein</topology>
    </subcellularLocation>
</comment>
<dbReference type="InterPro" id="IPR058781">
    <property type="entry name" value="HH_AprE-like"/>
</dbReference>
<gene>
    <name evidence="13" type="ORF">V6617_12080</name>
</gene>
<feature type="coiled-coil region" evidence="10">
    <location>
        <begin position="265"/>
        <end position="299"/>
    </location>
</feature>
<dbReference type="InterPro" id="IPR058982">
    <property type="entry name" value="Beta-barrel_AprE"/>
</dbReference>
<evidence type="ECO:0000256" key="5">
    <source>
        <dbReference type="ARBA" id="ARBA00022519"/>
    </source>
</evidence>
<evidence type="ECO:0000256" key="3">
    <source>
        <dbReference type="ARBA" id="ARBA00022448"/>
    </source>
</evidence>
<feature type="coiled-coil region" evidence="10">
    <location>
        <begin position="163"/>
        <end position="204"/>
    </location>
</feature>
<accession>A0ABZ2I1L4</accession>
<evidence type="ECO:0000256" key="9">
    <source>
        <dbReference type="RuleBase" id="RU365093"/>
    </source>
</evidence>
<evidence type="ECO:0000256" key="4">
    <source>
        <dbReference type="ARBA" id="ARBA00022475"/>
    </source>
</evidence>
<evidence type="ECO:0000259" key="12">
    <source>
        <dbReference type="Pfam" id="PF26002"/>
    </source>
</evidence>
<keyword evidence="6 9" id="KW-0812">Transmembrane</keyword>